<dbReference type="Gene3D" id="2.30.30.40">
    <property type="entry name" value="SH3 Domains"/>
    <property type="match status" value="1"/>
</dbReference>
<protein>
    <submittedName>
        <fullName evidence="2">Purine-binding chemotaxis protein CheW</fullName>
    </submittedName>
</protein>
<dbReference type="PANTHER" id="PTHR22617">
    <property type="entry name" value="CHEMOTAXIS SENSOR HISTIDINE KINASE-RELATED"/>
    <property type="match status" value="1"/>
</dbReference>
<evidence type="ECO:0000313" key="3">
    <source>
        <dbReference type="Proteomes" id="UP000244077"/>
    </source>
</evidence>
<evidence type="ECO:0000259" key="1">
    <source>
        <dbReference type="PROSITE" id="PS50851"/>
    </source>
</evidence>
<dbReference type="OrthoDB" id="9794382at2"/>
<dbReference type="SMART" id="SM00260">
    <property type="entry name" value="CheW"/>
    <property type="match status" value="1"/>
</dbReference>
<reference evidence="2 3" key="1">
    <citation type="submission" date="2018-04" db="EMBL/GenBank/DDBJ databases">
        <title>Genomic Encyclopedia of Archaeal and Bacterial Type Strains, Phase II (KMG-II): from individual species to whole genera.</title>
        <authorList>
            <person name="Goeker M."/>
        </authorList>
    </citation>
    <scope>NUCLEOTIDE SEQUENCE [LARGE SCALE GENOMIC DNA]</scope>
    <source>
        <strain evidence="2 3">DSM 100434</strain>
    </source>
</reference>
<keyword evidence="3" id="KW-1185">Reference proteome</keyword>
<dbReference type="GO" id="GO:0007165">
    <property type="term" value="P:signal transduction"/>
    <property type="evidence" value="ECO:0007669"/>
    <property type="project" value="InterPro"/>
</dbReference>
<gene>
    <name evidence="2" type="ORF">C8N42_107160</name>
</gene>
<feature type="domain" description="CheW-like" evidence="1">
    <location>
        <begin position="12"/>
        <end position="152"/>
    </location>
</feature>
<dbReference type="Proteomes" id="UP000244077">
    <property type="component" value="Unassembled WGS sequence"/>
</dbReference>
<dbReference type="PANTHER" id="PTHR22617:SF23">
    <property type="entry name" value="CHEMOTAXIS PROTEIN CHEW"/>
    <property type="match status" value="1"/>
</dbReference>
<dbReference type="AlphaFoldDB" id="A0A2T5HK76"/>
<dbReference type="Gene3D" id="2.40.50.180">
    <property type="entry name" value="CheA-289, Domain 4"/>
    <property type="match status" value="1"/>
</dbReference>
<proteinExistence type="predicted"/>
<dbReference type="RefSeq" id="WP_107816660.1">
    <property type="nucleotide sequence ID" value="NZ_QAOH01000007.1"/>
</dbReference>
<dbReference type="InterPro" id="IPR039315">
    <property type="entry name" value="CheW"/>
</dbReference>
<sequence length="155" mass="16435">MTDTDKPTSSSSIELLSFRVGGQDYSVDIMSVREIRGSAKATSLPHAPSFVKGVINLRGTVLPIIDLAARLGLQTGDKPERNVIIVVDLGARTAGLMVDAVSDILAIPSGEIQPPPDLATDNARTFVSALTIVDGRMIRILDLEAVMPPQSEEVA</sequence>
<dbReference type="GO" id="GO:0005829">
    <property type="term" value="C:cytosol"/>
    <property type="evidence" value="ECO:0007669"/>
    <property type="project" value="TreeGrafter"/>
</dbReference>
<dbReference type="InterPro" id="IPR002545">
    <property type="entry name" value="CheW-lke_dom"/>
</dbReference>
<dbReference type="PROSITE" id="PS50851">
    <property type="entry name" value="CHEW"/>
    <property type="match status" value="1"/>
</dbReference>
<dbReference type="SUPFAM" id="SSF50341">
    <property type="entry name" value="CheW-like"/>
    <property type="match status" value="1"/>
</dbReference>
<dbReference type="CDD" id="cd00732">
    <property type="entry name" value="CheW"/>
    <property type="match status" value="1"/>
</dbReference>
<accession>A0A2T5HK76</accession>
<dbReference type="GO" id="GO:0006935">
    <property type="term" value="P:chemotaxis"/>
    <property type="evidence" value="ECO:0007669"/>
    <property type="project" value="InterPro"/>
</dbReference>
<comment type="caution">
    <text evidence="2">The sequence shown here is derived from an EMBL/GenBank/DDBJ whole genome shotgun (WGS) entry which is preliminary data.</text>
</comment>
<dbReference type="Pfam" id="PF01584">
    <property type="entry name" value="CheW"/>
    <property type="match status" value="1"/>
</dbReference>
<dbReference type="InterPro" id="IPR036061">
    <property type="entry name" value="CheW-like_dom_sf"/>
</dbReference>
<organism evidence="2 3">
    <name type="scientific">Celeribacter persicus</name>
    <dbReference type="NCBI Taxonomy" id="1651082"/>
    <lineage>
        <taxon>Bacteria</taxon>
        <taxon>Pseudomonadati</taxon>
        <taxon>Pseudomonadota</taxon>
        <taxon>Alphaproteobacteria</taxon>
        <taxon>Rhodobacterales</taxon>
        <taxon>Roseobacteraceae</taxon>
        <taxon>Celeribacter</taxon>
    </lineage>
</organism>
<name>A0A2T5HK76_9RHOB</name>
<dbReference type="EMBL" id="QAOH01000007">
    <property type="protein sequence ID" value="PTQ71981.1"/>
    <property type="molecule type" value="Genomic_DNA"/>
</dbReference>
<evidence type="ECO:0000313" key="2">
    <source>
        <dbReference type="EMBL" id="PTQ71981.1"/>
    </source>
</evidence>